<dbReference type="RefSeq" id="WP_140844300.1">
    <property type="nucleotide sequence ID" value="NZ_RCZI01000004.1"/>
</dbReference>
<dbReference type="SUPFAM" id="SSF53756">
    <property type="entry name" value="UDP-Glycosyltransferase/glycogen phosphorylase"/>
    <property type="match status" value="1"/>
</dbReference>
<evidence type="ECO:0000313" key="6">
    <source>
        <dbReference type="Proteomes" id="UP000319212"/>
    </source>
</evidence>
<evidence type="ECO:0000256" key="1">
    <source>
        <dbReference type="ARBA" id="ARBA00009481"/>
    </source>
</evidence>
<accession>A0A502DNL6</accession>
<dbReference type="OrthoDB" id="9775208at2"/>
<reference evidence="5 6" key="1">
    <citation type="journal article" date="2019" name="Environ. Microbiol.">
        <title>Species interactions and distinct microbial communities in high Arctic permafrost affected cryosols are associated with the CH4 and CO2 gas fluxes.</title>
        <authorList>
            <person name="Altshuler I."/>
            <person name="Hamel J."/>
            <person name="Turney S."/>
            <person name="Magnuson E."/>
            <person name="Levesque R."/>
            <person name="Greer C."/>
            <person name="Whyte L.G."/>
        </authorList>
    </citation>
    <scope>NUCLEOTIDE SEQUENCE [LARGE SCALE GENOMIC DNA]</scope>
    <source>
        <strain evidence="5 6">S06.C</strain>
    </source>
</reference>
<feature type="domain" description="Glycosyltransferase subfamily 4-like N-terminal" evidence="4">
    <location>
        <begin position="21"/>
        <end position="183"/>
    </location>
</feature>
<name>A0A502DNL6_9BURK</name>
<keyword evidence="2" id="KW-0328">Glycosyltransferase</keyword>
<dbReference type="AlphaFoldDB" id="A0A502DNL6"/>
<dbReference type="GO" id="GO:0016757">
    <property type="term" value="F:glycosyltransferase activity"/>
    <property type="evidence" value="ECO:0007669"/>
    <property type="project" value="UniProtKB-KW"/>
</dbReference>
<proteinExistence type="inferred from homology"/>
<gene>
    <name evidence="5" type="ORF">EAH82_15280</name>
</gene>
<dbReference type="PANTHER" id="PTHR12526">
    <property type="entry name" value="GLYCOSYLTRANSFERASE"/>
    <property type="match status" value="1"/>
</dbReference>
<sequence length="391" mass="42611">MIEGEGIPSVIAIFLPSLNGGGAERVMVTIANAFAARGFQVDLVLASAQGPYLKDVSSAVRVVNLKAKRVSKALWPLTMYLRRERPRTLLSALSHANVIALLAKKLAGVPLRLVVSERGFTSGEFSIAKGVASRINYRLVRWLYPRADGICTVSQVAAKDLADFVRLPSSRVQNIYNPFDISRIDRLCKEPLTHPWFESGQPPVLLAIGRMNEAKDFPVLLRAFAQLHRHRAVRLVILGEGELRPELEALLLQLSLDADVVQLPGFVSNPFVWLAHCSLFVLSSRREGLPGALIEAMACGTPVVSTNCLSGPDEILEGGRWGRLVPVGDADALASAMAATLDTPKNRLPDVRRRAADFEQGRAVDAYLRILGMPLQRGSKASPFAEDEPAK</sequence>
<dbReference type="EMBL" id="RCZI01000004">
    <property type="protein sequence ID" value="TPG25781.1"/>
    <property type="molecule type" value="Genomic_DNA"/>
</dbReference>
<evidence type="ECO:0000313" key="5">
    <source>
        <dbReference type="EMBL" id="TPG25781.1"/>
    </source>
</evidence>
<organism evidence="5 6">
    <name type="scientific">Variovorax guangxiensis</name>
    <dbReference type="NCBI Taxonomy" id="1775474"/>
    <lineage>
        <taxon>Bacteria</taxon>
        <taxon>Pseudomonadati</taxon>
        <taxon>Pseudomonadota</taxon>
        <taxon>Betaproteobacteria</taxon>
        <taxon>Burkholderiales</taxon>
        <taxon>Comamonadaceae</taxon>
        <taxon>Variovorax</taxon>
    </lineage>
</organism>
<dbReference type="PANTHER" id="PTHR12526:SF640">
    <property type="entry name" value="COLANIC ACID BIOSYNTHESIS GLYCOSYLTRANSFERASE WCAL-RELATED"/>
    <property type="match status" value="1"/>
</dbReference>
<dbReference type="Gene3D" id="3.40.50.2000">
    <property type="entry name" value="Glycogen Phosphorylase B"/>
    <property type="match status" value="2"/>
</dbReference>
<evidence type="ECO:0000259" key="4">
    <source>
        <dbReference type="Pfam" id="PF13439"/>
    </source>
</evidence>
<dbReference type="Pfam" id="PF13439">
    <property type="entry name" value="Glyco_transf_4"/>
    <property type="match status" value="1"/>
</dbReference>
<dbReference type="CDD" id="cd03811">
    <property type="entry name" value="GT4_GT28_WabH-like"/>
    <property type="match status" value="1"/>
</dbReference>
<comment type="similarity">
    <text evidence="1">Belongs to the glycosyltransferase group 1 family. Glycosyltransferase 4 subfamily.</text>
</comment>
<evidence type="ECO:0000256" key="3">
    <source>
        <dbReference type="ARBA" id="ARBA00022679"/>
    </source>
</evidence>
<evidence type="ECO:0000256" key="2">
    <source>
        <dbReference type="ARBA" id="ARBA00022676"/>
    </source>
</evidence>
<protein>
    <submittedName>
        <fullName evidence="5">Glycosyltransferase</fullName>
    </submittedName>
</protein>
<comment type="caution">
    <text evidence="5">The sequence shown here is derived from an EMBL/GenBank/DDBJ whole genome shotgun (WGS) entry which is preliminary data.</text>
</comment>
<keyword evidence="3 5" id="KW-0808">Transferase</keyword>
<dbReference type="Proteomes" id="UP000319212">
    <property type="component" value="Unassembled WGS sequence"/>
</dbReference>
<dbReference type="Pfam" id="PF13692">
    <property type="entry name" value="Glyco_trans_1_4"/>
    <property type="match status" value="1"/>
</dbReference>
<dbReference type="InterPro" id="IPR028098">
    <property type="entry name" value="Glyco_trans_4-like_N"/>
</dbReference>